<evidence type="ECO:0000313" key="7">
    <source>
        <dbReference type="EMBL" id="MFB9679045.1"/>
    </source>
</evidence>
<dbReference type="PRINTS" id="PR00411">
    <property type="entry name" value="PNDRDTASEI"/>
</dbReference>
<name>A0ABV5TLR2_9ACTN</name>
<dbReference type="Gene3D" id="3.50.50.60">
    <property type="entry name" value="FAD/NAD(P)-binding domain"/>
    <property type="match status" value="2"/>
</dbReference>
<evidence type="ECO:0000256" key="2">
    <source>
        <dbReference type="ARBA" id="ARBA00007532"/>
    </source>
</evidence>
<dbReference type="InterPro" id="IPR001100">
    <property type="entry name" value="Pyr_nuc-diS_OxRdtase"/>
</dbReference>
<comment type="similarity">
    <text evidence="2">Belongs to the class-I pyridine nucleotide-disulfide oxidoreductase family.</text>
</comment>
<dbReference type="PANTHER" id="PTHR43014:SF4">
    <property type="entry name" value="PYRIDINE NUCLEOTIDE-DISULFIDE OXIDOREDUCTASE RCLA-RELATED"/>
    <property type="match status" value="1"/>
</dbReference>
<dbReference type="Pfam" id="PF02852">
    <property type="entry name" value="Pyr_redox_dim"/>
    <property type="match status" value="1"/>
</dbReference>
<organism evidence="7 8">
    <name type="scientific">Streptosporangium vulgare</name>
    <dbReference type="NCBI Taxonomy" id="46190"/>
    <lineage>
        <taxon>Bacteria</taxon>
        <taxon>Bacillati</taxon>
        <taxon>Actinomycetota</taxon>
        <taxon>Actinomycetes</taxon>
        <taxon>Streptosporangiales</taxon>
        <taxon>Streptosporangiaceae</taxon>
        <taxon>Streptosporangium</taxon>
    </lineage>
</organism>
<evidence type="ECO:0000256" key="3">
    <source>
        <dbReference type="ARBA" id="ARBA00022630"/>
    </source>
</evidence>
<keyword evidence="8" id="KW-1185">Reference proteome</keyword>
<sequence length="478" mass="51366">MDTTNDTLHADLLVIGFGKGGKAVARTMGGRGKRVVLVERSERMYGGTCPNVGCVPTKALVHHAGKRRGSDPPQEWYERSVEEVQALTALFRRGNYEAMNDAETVTLVTGQATFVDPHTVAVEAGGERLTISAETILINTGAETIIPDTPGMRESKRTLTSTGLIETTILPERLAIVGGGYIGIEFASIYRRFGSRVTVFETSSRILGREDDEAAAVAEGILTDDGIEIVKGAHVTEVRDGETGATVVYEKDGRRHTLEADTILAATGRAPVTRGLGLEAAGVRTTERGAVEVDEYLRTSRPHIYALGDVRGGPQHTYLSLDDSRVVLDQLVGEGRRSVSDRVAVPRTLFMTPPLAAVGLTEKEARAAGHRVRIASKPVAEIVAMPRAYIVEEIRGFMKFVIDAETDEILGAVLLSVDAQELVNTVALAMRHGVKAAELRDAVYNHPTSTEAFNEVLATIVRADEPFERPSGGGSPAC</sequence>
<dbReference type="Pfam" id="PF07992">
    <property type="entry name" value="Pyr_redox_2"/>
    <property type="match status" value="1"/>
</dbReference>
<proteinExistence type="inferred from homology"/>
<reference evidence="7 8" key="1">
    <citation type="submission" date="2024-09" db="EMBL/GenBank/DDBJ databases">
        <authorList>
            <person name="Sun Q."/>
            <person name="Mori K."/>
        </authorList>
    </citation>
    <scope>NUCLEOTIDE SEQUENCE [LARGE SCALE GENOMIC DNA]</scope>
    <source>
        <strain evidence="7 8">JCM 3028</strain>
    </source>
</reference>
<feature type="domain" description="Pyridine nucleotide-disulphide oxidoreductase dimerisation" evidence="5">
    <location>
        <begin position="345"/>
        <end position="455"/>
    </location>
</feature>
<keyword evidence="3" id="KW-0285">Flavoprotein</keyword>
<evidence type="ECO:0000259" key="5">
    <source>
        <dbReference type="Pfam" id="PF02852"/>
    </source>
</evidence>
<dbReference type="InterPro" id="IPR023753">
    <property type="entry name" value="FAD/NAD-binding_dom"/>
</dbReference>
<evidence type="ECO:0000259" key="6">
    <source>
        <dbReference type="Pfam" id="PF07992"/>
    </source>
</evidence>
<accession>A0ABV5TLR2</accession>
<dbReference type="Gene3D" id="3.30.390.30">
    <property type="match status" value="1"/>
</dbReference>
<comment type="cofactor">
    <cofactor evidence="1">
        <name>FAD</name>
        <dbReference type="ChEBI" id="CHEBI:57692"/>
    </cofactor>
</comment>
<dbReference type="Proteomes" id="UP001589610">
    <property type="component" value="Unassembled WGS sequence"/>
</dbReference>
<dbReference type="InterPro" id="IPR016156">
    <property type="entry name" value="FAD/NAD-linked_Rdtase_dimer_sf"/>
</dbReference>
<dbReference type="PIRSF" id="PIRSF000350">
    <property type="entry name" value="Mercury_reductase_MerA"/>
    <property type="match status" value="1"/>
</dbReference>
<evidence type="ECO:0000313" key="8">
    <source>
        <dbReference type="Proteomes" id="UP001589610"/>
    </source>
</evidence>
<dbReference type="PRINTS" id="PR00368">
    <property type="entry name" value="FADPNR"/>
</dbReference>
<dbReference type="PANTHER" id="PTHR43014">
    <property type="entry name" value="MERCURIC REDUCTASE"/>
    <property type="match status" value="1"/>
</dbReference>
<protein>
    <submittedName>
        <fullName evidence="7">FAD-dependent oxidoreductase</fullName>
    </submittedName>
</protein>
<evidence type="ECO:0000256" key="4">
    <source>
        <dbReference type="ARBA" id="ARBA00022827"/>
    </source>
</evidence>
<dbReference type="EMBL" id="JBHMBS010000013">
    <property type="protein sequence ID" value="MFB9679045.1"/>
    <property type="molecule type" value="Genomic_DNA"/>
</dbReference>
<dbReference type="SUPFAM" id="SSF55424">
    <property type="entry name" value="FAD/NAD-linked reductases, dimerisation (C-terminal) domain"/>
    <property type="match status" value="1"/>
</dbReference>
<dbReference type="SUPFAM" id="SSF51905">
    <property type="entry name" value="FAD/NAD(P)-binding domain"/>
    <property type="match status" value="1"/>
</dbReference>
<feature type="domain" description="FAD/NAD(P)-binding" evidence="6">
    <location>
        <begin position="11"/>
        <end position="318"/>
    </location>
</feature>
<dbReference type="InterPro" id="IPR036188">
    <property type="entry name" value="FAD/NAD-bd_sf"/>
</dbReference>
<dbReference type="RefSeq" id="WP_344748797.1">
    <property type="nucleotide sequence ID" value="NZ_BAAAWW010000170.1"/>
</dbReference>
<comment type="caution">
    <text evidence="7">The sequence shown here is derived from an EMBL/GenBank/DDBJ whole genome shotgun (WGS) entry which is preliminary data.</text>
</comment>
<evidence type="ECO:0000256" key="1">
    <source>
        <dbReference type="ARBA" id="ARBA00001974"/>
    </source>
</evidence>
<keyword evidence="4" id="KW-0274">FAD</keyword>
<gene>
    <name evidence="7" type="ORF">ACFFRH_26510</name>
</gene>
<dbReference type="InterPro" id="IPR004099">
    <property type="entry name" value="Pyr_nucl-diS_OxRdtase_dimer"/>
</dbReference>